<organism evidence="3 4">
    <name type="scientific">Vagococcus humatus</name>
    <dbReference type="NCBI Taxonomy" id="1889241"/>
    <lineage>
        <taxon>Bacteria</taxon>
        <taxon>Bacillati</taxon>
        <taxon>Bacillota</taxon>
        <taxon>Bacilli</taxon>
        <taxon>Lactobacillales</taxon>
        <taxon>Enterococcaceae</taxon>
        <taxon>Vagococcus</taxon>
    </lineage>
</organism>
<comment type="similarity">
    <text evidence="1">Belongs to the universal stress protein A family.</text>
</comment>
<dbReference type="InterPro" id="IPR006015">
    <property type="entry name" value="Universal_stress_UspA"/>
</dbReference>
<gene>
    <name evidence="3" type="ORF">C7P63_02560</name>
</gene>
<dbReference type="PRINTS" id="PR01438">
    <property type="entry name" value="UNVRSLSTRESS"/>
</dbReference>
<evidence type="ECO:0000313" key="4">
    <source>
        <dbReference type="Proteomes" id="UP000277864"/>
    </source>
</evidence>
<dbReference type="Pfam" id="PF00582">
    <property type="entry name" value="Usp"/>
    <property type="match status" value="1"/>
</dbReference>
<evidence type="ECO:0000259" key="2">
    <source>
        <dbReference type="Pfam" id="PF00582"/>
    </source>
</evidence>
<dbReference type="InterPro" id="IPR006016">
    <property type="entry name" value="UspA"/>
</dbReference>
<feature type="domain" description="UspA" evidence="2">
    <location>
        <begin position="5"/>
        <end position="144"/>
    </location>
</feature>
<dbReference type="AlphaFoldDB" id="A0A429Z8D4"/>
<name>A0A429Z8D4_9ENTE</name>
<protein>
    <submittedName>
        <fullName evidence="3">Universal stress protein</fullName>
    </submittedName>
</protein>
<dbReference type="EMBL" id="PXZH01000001">
    <property type="protein sequence ID" value="RST89980.1"/>
    <property type="molecule type" value="Genomic_DNA"/>
</dbReference>
<accession>A0A429Z8D4</accession>
<evidence type="ECO:0000313" key="3">
    <source>
        <dbReference type="EMBL" id="RST89980.1"/>
    </source>
</evidence>
<sequence length="151" mass="16910">MSTLYKNILVPNDGSDNAYLAFKHGMDLAKSLDAKLWIMRVVDTRIDPFAPYIVEGVFEEELEDAHHDMDQLAAEAKEYGVKEVYPIVRQGDPKEMIAYKMPQQEKIDLIVMGATGKGMLDKLLVGSTTSYVVRRAKCQVLVIRGNASSDE</sequence>
<proteinExistence type="inferred from homology"/>
<comment type="caution">
    <text evidence="3">The sequence shown here is derived from an EMBL/GenBank/DDBJ whole genome shotgun (WGS) entry which is preliminary data.</text>
</comment>
<dbReference type="Gene3D" id="3.40.50.620">
    <property type="entry name" value="HUPs"/>
    <property type="match status" value="1"/>
</dbReference>
<dbReference type="SUPFAM" id="SSF52402">
    <property type="entry name" value="Adenine nucleotide alpha hydrolases-like"/>
    <property type="match status" value="1"/>
</dbReference>
<reference evidence="3 4" key="1">
    <citation type="submission" date="2018-03" db="EMBL/GenBank/DDBJ databases">
        <authorList>
            <person name="Gulvik C.A."/>
        </authorList>
    </citation>
    <scope>NUCLEOTIDE SEQUENCE [LARGE SCALE GENOMIC DNA]</scope>
    <source>
        <strain evidence="3 4">JCM 31581</strain>
    </source>
</reference>
<evidence type="ECO:0000256" key="1">
    <source>
        <dbReference type="ARBA" id="ARBA00008791"/>
    </source>
</evidence>
<dbReference type="RefSeq" id="WP_125942594.1">
    <property type="nucleotide sequence ID" value="NZ_PXZH01000001.1"/>
</dbReference>
<dbReference type="Proteomes" id="UP000277864">
    <property type="component" value="Unassembled WGS sequence"/>
</dbReference>
<dbReference type="OrthoDB" id="9777884at2"/>
<dbReference type="CDD" id="cd00293">
    <property type="entry name" value="USP-like"/>
    <property type="match status" value="1"/>
</dbReference>
<dbReference type="InterPro" id="IPR014729">
    <property type="entry name" value="Rossmann-like_a/b/a_fold"/>
</dbReference>
<dbReference type="PANTHER" id="PTHR46268:SF6">
    <property type="entry name" value="UNIVERSAL STRESS PROTEIN UP12"/>
    <property type="match status" value="1"/>
</dbReference>
<keyword evidence="4" id="KW-1185">Reference proteome</keyword>
<dbReference type="PANTHER" id="PTHR46268">
    <property type="entry name" value="STRESS RESPONSE PROTEIN NHAX"/>
    <property type="match status" value="1"/>
</dbReference>